<evidence type="ECO:0000256" key="1">
    <source>
        <dbReference type="SAM" id="MobiDB-lite"/>
    </source>
</evidence>
<dbReference type="Proteomes" id="UP000245956">
    <property type="component" value="Unassembled WGS sequence"/>
</dbReference>
<dbReference type="AlphaFoldDB" id="A0A2U3DPJ0"/>
<protein>
    <submittedName>
        <fullName evidence="2">Uncharacterized protein</fullName>
    </submittedName>
</protein>
<sequence length="249" mass="27069">MLTRLAPSLLVSGGTSRIVGIEGSYNWSLAPLALLVSGQTRIVEQPPTPRCLASDRAPPITAPRRLSRVRRTLALPQGRAAWRMLAEGGLNATSYGLWASEYSRDGGWYYLAKHLAGNPANKSPNCLRINQNAHHADAVVAGWACAISRREVRTPLLRTCRRRRLTLEGSVDHLAAGLAKESARKGIKVCTSFTPRLGCSPRQLNRVLDSSPAQTPSPPFPKLVSPERAQWGADRTSARLAPNTKLNVV</sequence>
<accession>A0A2U3DPJ0</accession>
<dbReference type="EMBL" id="LCWV01000084">
    <property type="protein sequence ID" value="PWI64172.1"/>
    <property type="molecule type" value="Genomic_DNA"/>
</dbReference>
<reference evidence="2 3" key="1">
    <citation type="journal article" date="2016" name="Front. Microbiol.">
        <title>Genome and transcriptome sequences reveal the specific parasitism of the nematophagous Purpureocillium lilacinum 36-1.</title>
        <authorList>
            <person name="Xie J."/>
            <person name="Li S."/>
            <person name="Mo C."/>
            <person name="Xiao X."/>
            <person name="Peng D."/>
            <person name="Wang G."/>
            <person name="Xiao Y."/>
        </authorList>
    </citation>
    <scope>NUCLEOTIDE SEQUENCE [LARGE SCALE GENOMIC DNA]</scope>
    <source>
        <strain evidence="2 3">36-1</strain>
    </source>
</reference>
<name>A0A2U3DPJ0_PURLI</name>
<evidence type="ECO:0000313" key="3">
    <source>
        <dbReference type="Proteomes" id="UP000245956"/>
    </source>
</evidence>
<organism evidence="2 3">
    <name type="scientific">Purpureocillium lilacinum</name>
    <name type="common">Paecilomyces lilacinus</name>
    <dbReference type="NCBI Taxonomy" id="33203"/>
    <lineage>
        <taxon>Eukaryota</taxon>
        <taxon>Fungi</taxon>
        <taxon>Dikarya</taxon>
        <taxon>Ascomycota</taxon>
        <taxon>Pezizomycotina</taxon>
        <taxon>Sordariomycetes</taxon>
        <taxon>Hypocreomycetidae</taxon>
        <taxon>Hypocreales</taxon>
        <taxon>Ophiocordycipitaceae</taxon>
        <taxon>Purpureocillium</taxon>
    </lineage>
</organism>
<evidence type="ECO:0000313" key="2">
    <source>
        <dbReference type="EMBL" id="PWI64172.1"/>
    </source>
</evidence>
<comment type="caution">
    <text evidence="2">The sequence shown here is derived from an EMBL/GenBank/DDBJ whole genome shotgun (WGS) entry which is preliminary data.</text>
</comment>
<proteinExistence type="predicted"/>
<gene>
    <name evidence="2" type="ORF">PCL_12073</name>
</gene>
<feature type="region of interest" description="Disordered" evidence="1">
    <location>
        <begin position="207"/>
        <end position="235"/>
    </location>
</feature>